<dbReference type="Proteomes" id="UP000829398">
    <property type="component" value="Chromosome 8"/>
</dbReference>
<keyword evidence="2" id="KW-1185">Reference proteome</keyword>
<sequence length="1645" mass="178262">MTSGSAQQARPRAEKSRSSRAPARGSFTRHHRAQQARPRAAPSRAASAPARGTIARSKRASARHHRAQLARLRAAPSRGTIARSKRASARHHRAQQAPSRAASAPARGTIARHHRAAPSRALARLRAAPSRAASAPARGTIARSQRYRARHHRAQQAPQRAAPSRAAGAIGRGTISRNHRAQLARLRAPPLRALSEIPAAPSRGTIVRYLRARARHHTAQLARLRAAPSRPSARHHRAQQAHQRAAPSRAVSEIARGPIARSNRASARHHRAAPSRTASAPARRTIARSKRTSARHHRANQRDSEGHHRAQQARQRAAPSRAVSEIARGSFTQHHRAQQARQRAAPSRAASAPARGTIASSKRARARHHRAQRAPQRAAPSRAASSPARGTIARSKRTSARHHRAQAANSRAARQPTLARQGCPRSSGKAAHCGARLRTLAREAADARAARKPTLAREAAHFRVRHASPTREEGSANSCEGCSPASRARSARSRGRIRARARHAPGTRAANCRRSSEARQRALATKARSRRSSEARQRALATKARSRRSSEARQRALATKARSPRSSEARLAHAMQPPLARQAAQAREASCPRSRGRQRALASRPGTIARLARHPRGPRTAPSREAGRALPGWGGWLPSAREVYVRLLTVGGDGSLFRVDRGSKATLPLTIPRRVFKSSAKDSTRRSMGITIQGGRRGPSAAGAWPTTRASGDRAVPTAGRQTGGGRTRRSSPDSDLEAFSHNPAHGSFAPLAFQPSAMTNCANQRSKGSIGHAFTVRIRTENQNQTSFYPFVPHEISVLVELILGHLRYLLTDVPPQPNSPPDNVFRPDRPPGISLSPFPAPTYTTPLKSFHKVGLESSSTGSSFPADSAKPVPLAVVSLDSRQGQWESLGFPLSVPVLSRLFDARGRPPKGPFPVRPPAGTRRPALAAVAARAVRRQPTGSGLGPPVPSPQSQSFSRSYGSILPTSLAYIVPSTRGCSPWRPDAVMSTTGRGRHSVLRIFKGRRGRTGHRATCGALPAAGPYLRLSRFQDLHRRPLRPGSRPGFCGDRRALLLIGAWHLPRRPGIGRALKRHPFSGLVDSADERFARQYRCGPPPEFPLASPRSGIVHHLSGPDRHAHTRTLLRRSRSVGGAPARDPANQLPCALRVYWPVDSHTCQTPWSVFQDGPNGEPAGRCRERAGTRSTPGGRALPATIAATTSPQAYRRPGLGPPPQSASVRAPSRSADRLSPFRIRPGRIAGPHPLPSRQFQALFDSLFKVLFIFPSRYLFAIGLSPVFSLGRNLPPDLGCIPKQPDSQTAPRGATGSGRDGALTLSGAPFQGTWARSAAEDASPDYNSDAGGARFSSWALPGSLAVTKGILRRLRGASGSQSPHLETGRAAGAREALFHHRSPRLRSPRTHIWANREQSAHGRPISARTPGPPPWFGGVGLDGSRDSAIHTKYRISLRSSSMREPRYPLPRSAPGVRCFASRERDESLSPRRGAGRRSARCGRIPPPAAGDINWFAGRSAGQVSTMILPQAANRPRRRDPNTSPDHSIGRSDGRQIAPPTKNGHAPPPIESRKSSQSVNPYYVWTCAGGTTRPVKARSASPAEGTRRPVHTARRTGRPNPRSNYELFNCNNLNIRYWSWNYRGCWHQTCPPMDPR</sequence>
<name>A0ACB8IK33_CITSI</name>
<evidence type="ECO:0000313" key="2">
    <source>
        <dbReference type="Proteomes" id="UP000829398"/>
    </source>
</evidence>
<comment type="caution">
    <text evidence="1">The sequence shown here is derived from an EMBL/GenBank/DDBJ whole genome shotgun (WGS) entry which is preliminary data.</text>
</comment>
<gene>
    <name evidence="1" type="ORF">KPL71_023609</name>
</gene>
<reference evidence="2" key="1">
    <citation type="journal article" date="2023" name="Hortic. Res.">
        <title>A chromosome-level phased genome enabling allele-level studies in sweet orange: a case study on citrus Huanglongbing tolerance.</title>
        <authorList>
            <person name="Wu B."/>
            <person name="Yu Q."/>
            <person name="Deng Z."/>
            <person name="Duan Y."/>
            <person name="Luo F."/>
            <person name="Gmitter F. Jr."/>
        </authorList>
    </citation>
    <scope>NUCLEOTIDE SEQUENCE [LARGE SCALE GENOMIC DNA]</scope>
    <source>
        <strain evidence="2">cv. Valencia</strain>
    </source>
</reference>
<proteinExistence type="predicted"/>
<dbReference type="EMBL" id="CM039177">
    <property type="protein sequence ID" value="KAH9697427.1"/>
    <property type="molecule type" value="Genomic_DNA"/>
</dbReference>
<organism evidence="1 2">
    <name type="scientific">Citrus sinensis</name>
    <name type="common">Sweet orange</name>
    <name type="synonym">Citrus aurantium var. sinensis</name>
    <dbReference type="NCBI Taxonomy" id="2711"/>
    <lineage>
        <taxon>Eukaryota</taxon>
        <taxon>Viridiplantae</taxon>
        <taxon>Streptophyta</taxon>
        <taxon>Embryophyta</taxon>
        <taxon>Tracheophyta</taxon>
        <taxon>Spermatophyta</taxon>
        <taxon>Magnoliopsida</taxon>
        <taxon>eudicotyledons</taxon>
        <taxon>Gunneridae</taxon>
        <taxon>Pentapetalae</taxon>
        <taxon>rosids</taxon>
        <taxon>malvids</taxon>
        <taxon>Sapindales</taxon>
        <taxon>Rutaceae</taxon>
        <taxon>Aurantioideae</taxon>
        <taxon>Citrus</taxon>
    </lineage>
</organism>
<accession>A0ACB8IK33</accession>
<protein>
    <submittedName>
        <fullName evidence="1">Uncharacterized protein</fullName>
    </submittedName>
</protein>
<evidence type="ECO:0000313" key="1">
    <source>
        <dbReference type="EMBL" id="KAH9697427.1"/>
    </source>
</evidence>